<keyword evidence="3" id="KW-1185">Reference proteome</keyword>
<name>A0A4Z1SS41_GIAMU</name>
<feature type="compositionally biased region" description="Basic and acidic residues" evidence="1">
    <location>
        <begin position="409"/>
        <end position="421"/>
    </location>
</feature>
<sequence>MNSKKARALLTQFEETDFLGQQATFLKKREAFVQRDTKESYLGFLSAELPVLALQETDLMLLVQARPPILAPLRSFDELFDAYIASLQEERTLCDELTSLLVTHRQQTCGEKLALLDDIATAPYKYVFPVRPLSTPERCLYEEIVARVAVEAEEVALCIRMPPKIPLCFHTLSYLLWLSPGLDASEATKPSNYLLAQFIRPLMKHLVEARHVERAQAFREAYAILKGVFGRRVRRDTLLRCRQEELHAIVQQQMDATRHNRVITSALKRFQETLTQAINDVDKLQRHEDIAELTRVENDLDRLLDAAVKAFNGPKRENSRPIPTPIEPRQTTVPNTKDLAERIQKAQAVARHKVSQQVESEQEARELVQRQGEENAERKRLAEYRACLVRLRNDLDHQTREQHRKQVQKQREAEQRRKDAANAEAEAVRPVVERSRERVLAPTASLLYRKLANEARRQYLSGVKNERIFHTGITLDGESVHMAGKDGLVHDNQENSVSAIAHDLMVEYGIIETQYARDALAQLRETELAERFHHYSLQDNVGALLSMR</sequence>
<proteinExistence type="predicted"/>
<dbReference type="OrthoDB" id="10257585at2759"/>
<organism evidence="2 3">
    <name type="scientific">Giardia muris</name>
    <dbReference type="NCBI Taxonomy" id="5742"/>
    <lineage>
        <taxon>Eukaryota</taxon>
        <taxon>Metamonada</taxon>
        <taxon>Diplomonadida</taxon>
        <taxon>Hexamitidae</taxon>
        <taxon>Giardiinae</taxon>
        <taxon>Giardia</taxon>
    </lineage>
</organism>
<evidence type="ECO:0000313" key="3">
    <source>
        <dbReference type="Proteomes" id="UP000315496"/>
    </source>
</evidence>
<dbReference type="VEuPathDB" id="GiardiaDB:GMRT_13787"/>
<evidence type="ECO:0000313" key="2">
    <source>
        <dbReference type="EMBL" id="TNJ28742.1"/>
    </source>
</evidence>
<dbReference type="AlphaFoldDB" id="A0A4Z1SS41"/>
<reference evidence="2 3" key="1">
    <citation type="submission" date="2019-05" db="EMBL/GenBank/DDBJ databases">
        <title>The compact genome of Giardia muris reveals important steps in the evolution of intestinal protozoan parasites.</title>
        <authorList>
            <person name="Xu F."/>
            <person name="Jimenez-Gonzalez A."/>
            <person name="Einarsson E."/>
            <person name="Astvaldsson A."/>
            <person name="Peirasmaki D."/>
            <person name="Eckmann L."/>
            <person name="Andersson J.O."/>
            <person name="Svard S.G."/>
            <person name="Jerlstrom-Hultqvist J."/>
        </authorList>
    </citation>
    <scope>NUCLEOTIDE SEQUENCE [LARGE SCALE GENOMIC DNA]</scope>
    <source>
        <strain evidence="2 3">Roberts-Thomson</strain>
    </source>
</reference>
<accession>A0A4Z1SS41</accession>
<dbReference type="EMBL" id="VDLU01000002">
    <property type="protein sequence ID" value="TNJ28742.1"/>
    <property type="molecule type" value="Genomic_DNA"/>
</dbReference>
<gene>
    <name evidence="2" type="ORF">GMRT_13787</name>
</gene>
<comment type="caution">
    <text evidence="2">The sequence shown here is derived from an EMBL/GenBank/DDBJ whole genome shotgun (WGS) entry which is preliminary data.</text>
</comment>
<evidence type="ECO:0000256" key="1">
    <source>
        <dbReference type="SAM" id="MobiDB-lite"/>
    </source>
</evidence>
<dbReference type="Proteomes" id="UP000315496">
    <property type="component" value="Chromosome 2"/>
</dbReference>
<protein>
    <submittedName>
        <fullName evidence="2">Uncharacterized protein</fullName>
    </submittedName>
</protein>
<feature type="region of interest" description="Disordered" evidence="1">
    <location>
        <begin position="398"/>
        <end position="429"/>
    </location>
</feature>